<evidence type="ECO:0000256" key="1">
    <source>
        <dbReference type="ARBA" id="ARBA00004123"/>
    </source>
</evidence>
<protein>
    <recommendedName>
        <fullName evidence="9">C2H2-type domain-containing protein</fullName>
    </recommendedName>
</protein>
<keyword evidence="5" id="KW-0862">Zinc</keyword>
<dbReference type="PANTHER" id="PTHR24408:SF34">
    <property type="entry name" value="ZINC FINGER PROTEIN 672-RELATED"/>
    <property type="match status" value="1"/>
</dbReference>
<dbReference type="AlphaFoldDB" id="A0AAV6UAT1"/>
<reference evidence="10 11" key="1">
    <citation type="journal article" date="2022" name="Nat. Ecol. Evol.">
        <title>A masculinizing supergene underlies an exaggerated male reproductive morph in a spider.</title>
        <authorList>
            <person name="Hendrickx F."/>
            <person name="De Corte Z."/>
            <person name="Sonet G."/>
            <person name="Van Belleghem S.M."/>
            <person name="Kostlbacher S."/>
            <person name="Vangestel C."/>
        </authorList>
    </citation>
    <scope>NUCLEOTIDE SEQUENCE [LARGE SCALE GENOMIC DNA]</scope>
    <source>
        <strain evidence="10">W744_W776</strain>
    </source>
</reference>
<evidence type="ECO:0000256" key="4">
    <source>
        <dbReference type="ARBA" id="ARBA00022771"/>
    </source>
</evidence>
<feature type="domain" description="C2H2-type" evidence="9">
    <location>
        <begin position="486"/>
        <end position="513"/>
    </location>
</feature>
<dbReference type="Pfam" id="PF00096">
    <property type="entry name" value="zf-C2H2"/>
    <property type="match status" value="4"/>
</dbReference>
<feature type="region of interest" description="Disordered" evidence="8">
    <location>
        <begin position="248"/>
        <end position="282"/>
    </location>
</feature>
<evidence type="ECO:0000313" key="11">
    <source>
        <dbReference type="Proteomes" id="UP000827092"/>
    </source>
</evidence>
<dbReference type="GO" id="GO:0005634">
    <property type="term" value="C:nucleus"/>
    <property type="evidence" value="ECO:0007669"/>
    <property type="project" value="UniProtKB-SubCell"/>
</dbReference>
<sequence length="546" mass="62272">MACKVCQKTFTLPSDDEYDSDAKPHVCPTCGQSFSLKIQLKRHTLLHANGEPFTCINCSKDGENEEEDEDSISYNLRLSKKGDFNCEVCNMTFSSKRLLLRHTSDEHSLESSHFCDDCPEIFETAADLKKHAATHKTTKSVAKKRASTKSESNGSKSLSCPHCSKTFAYQASWDKHVSKCGSGEDSAKTPRKRRSSTDSYDEPSSSKKSKKSFVEVHENSSQKHECDVCGKSFKRKSALDGHMITHINEEEEESDNDNSNDDVIPAYKKKKSEAHDSEPKDQNVGGIKRSFICIKCNFVCFSQATLVKHVCRRDREEAAAKKETKKTGPPPKPKPKNFKCSICCHSFELLEELKLHRLTHTPEGHTCEICDRSFRSEKRLKKHYKSHNVEVDDDSDVEEMYESTKPRRKHSNRSKDYECNLCGKRFAGERCLQKHVEKHEESGETVPKKRRKRSKANETLTCSFCDEEFVGRKTQYLKHMAVHTPEVCGICDERFVDRQGLREHCKVHVGTKEGQMFMECSQKALDAKLGLLPPEPKVEYIYLVLR</sequence>
<dbReference type="FunFam" id="3.30.160.60:FF:000145">
    <property type="entry name" value="Zinc finger protein 574"/>
    <property type="match status" value="1"/>
</dbReference>
<dbReference type="PANTHER" id="PTHR24408">
    <property type="entry name" value="ZINC FINGER PROTEIN"/>
    <property type="match status" value="1"/>
</dbReference>
<feature type="domain" description="C2H2-type" evidence="9">
    <location>
        <begin position="224"/>
        <end position="251"/>
    </location>
</feature>
<dbReference type="Proteomes" id="UP000827092">
    <property type="component" value="Unassembled WGS sequence"/>
</dbReference>
<dbReference type="EMBL" id="JAFNEN010000549">
    <property type="protein sequence ID" value="KAG8180793.1"/>
    <property type="molecule type" value="Genomic_DNA"/>
</dbReference>
<feature type="domain" description="C2H2-type" evidence="9">
    <location>
        <begin position="365"/>
        <end position="392"/>
    </location>
</feature>
<dbReference type="Pfam" id="PF13912">
    <property type="entry name" value="zf-C2H2_6"/>
    <property type="match status" value="1"/>
</dbReference>
<feature type="compositionally biased region" description="Basic residues" evidence="8">
    <location>
        <begin position="132"/>
        <end position="147"/>
    </location>
</feature>
<gene>
    <name evidence="10" type="ORF">JTE90_012972</name>
</gene>
<feature type="domain" description="C2H2-type" evidence="9">
    <location>
        <begin position="113"/>
        <end position="140"/>
    </location>
</feature>
<evidence type="ECO:0000256" key="5">
    <source>
        <dbReference type="ARBA" id="ARBA00022833"/>
    </source>
</evidence>
<dbReference type="GO" id="GO:0000981">
    <property type="term" value="F:DNA-binding transcription factor activity, RNA polymerase II-specific"/>
    <property type="evidence" value="ECO:0007669"/>
    <property type="project" value="TreeGrafter"/>
</dbReference>
<dbReference type="FunFam" id="3.30.160.60:FF:000100">
    <property type="entry name" value="Zinc finger 45-like"/>
    <property type="match status" value="1"/>
</dbReference>
<feature type="domain" description="C2H2-type" evidence="9">
    <location>
        <begin position="417"/>
        <end position="444"/>
    </location>
</feature>
<dbReference type="Gene3D" id="3.30.160.60">
    <property type="entry name" value="Classic Zinc Finger"/>
    <property type="match status" value="6"/>
</dbReference>
<feature type="region of interest" description="Disordered" evidence="8">
    <location>
        <begin position="132"/>
        <end position="159"/>
    </location>
</feature>
<feature type="compositionally biased region" description="Polar residues" evidence="8">
    <location>
        <begin position="149"/>
        <end position="158"/>
    </location>
</feature>
<comment type="caution">
    <text evidence="10">The sequence shown here is derived from an EMBL/GenBank/DDBJ whole genome shotgun (WGS) entry which is preliminary data.</text>
</comment>
<comment type="subcellular location">
    <subcellularLocation>
        <location evidence="1">Nucleus</location>
    </subcellularLocation>
</comment>
<evidence type="ECO:0000259" key="9">
    <source>
        <dbReference type="PROSITE" id="PS50157"/>
    </source>
</evidence>
<feature type="domain" description="C2H2-type" evidence="9">
    <location>
        <begin position="338"/>
        <end position="365"/>
    </location>
</feature>
<dbReference type="PROSITE" id="PS00028">
    <property type="entry name" value="ZINC_FINGER_C2H2_1"/>
    <property type="match status" value="8"/>
</dbReference>
<evidence type="ECO:0000256" key="6">
    <source>
        <dbReference type="ARBA" id="ARBA00023242"/>
    </source>
</evidence>
<dbReference type="GO" id="GO:0008270">
    <property type="term" value="F:zinc ion binding"/>
    <property type="evidence" value="ECO:0007669"/>
    <property type="project" value="UniProtKB-KW"/>
</dbReference>
<evidence type="ECO:0000256" key="7">
    <source>
        <dbReference type="PROSITE-ProRule" id="PRU00042"/>
    </source>
</evidence>
<keyword evidence="2" id="KW-0479">Metal-binding</keyword>
<dbReference type="Pfam" id="PF12874">
    <property type="entry name" value="zf-met"/>
    <property type="match status" value="1"/>
</dbReference>
<name>A0AAV6UAT1_9ARAC</name>
<dbReference type="PROSITE" id="PS50157">
    <property type="entry name" value="ZINC_FINGER_C2H2_2"/>
    <property type="match status" value="8"/>
</dbReference>
<dbReference type="SMART" id="SM00355">
    <property type="entry name" value="ZnF_C2H2"/>
    <property type="match status" value="11"/>
</dbReference>
<feature type="domain" description="C2H2-type" evidence="9">
    <location>
        <begin position="25"/>
        <end position="52"/>
    </location>
</feature>
<dbReference type="GO" id="GO:0043565">
    <property type="term" value="F:sequence-specific DNA binding"/>
    <property type="evidence" value="ECO:0007669"/>
    <property type="project" value="TreeGrafter"/>
</dbReference>
<keyword evidence="4 7" id="KW-0863">Zinc-finger</keyword>
<organism evidence="10 11">
    <name type="scientific">Oedothorax gibbosus</name>
    <dbReference type="NCBI Taxonomy" id="931172"/>
    <lineage>
        <taxon>Eukaryota</taxon>
        <taxon>Metazoa</taxon>
        <taxon>Ecdysozoa</taxon>
        <taxon>Arthropoda</taxon>
        <taxon>Chelicerata</taxon>
        <taxon>Arachnida</taxon>
        <taxon>Araneae</taxon>
        <taxon>Araneomorphae</taxon>
        <taxon>Entelegynae</taxon>
        <taxon>Araneoidea</taxon>
        <taxon>Linyphiidae</taxon>
        <taxon>Erigoninae</taxon>
        <taxon>Oedothorax</taxon>
    </lineage>
</organism>
<keyword evidence="3" id="KW-0677">Repeat</keyword>
<keyword evidence="6" id="KW-0539">Nucleus</keyword>
<dbReference type="InterPro" id="IPR036236">
    <property type="entry name" value="Znf_C2H2_sf"/>
</dbReference>
<feature type="domain" description="C2H2-type" evidence="9">
    <location>
        <begin position="84"/>
        <end position="112"/>
    </location>
</feature>
<evidence type="ECO:0000313" key="10">
    <source>
        <dbReference type="EMBL" id="KAG8180793.1"/>
    </source>
</evidence>
<evidence type="ECO:0000256" key="3">
    <source>
        <dbReference type="ARBA" id="ARBA00022737"/>
    </source>
</evidence>
<keyword evidence="11" id="KW-1185">Reference proteome</keyword>
<evidence type="ECO:0000256" key="2">
    <source>
        <dbReference type="ARBA" id="ARBA00022723"/>
    </source>
</evidence>
<feature type="region of interest" description="Disordered" evidence="8">
    <location>
        <begin position="179"/>
        <end position="218"/>
    </location>
</feature>
<proteinExistence type="predicted"/>
<dbReference type="SUPFAM" id="SSF57667">
    <property type="entry name" value="beta-beta-alpha zinc fingers"/>
    <property type="match status" value="5"/>
</dbReference>
<evidence type="ECO:0000256" key="8">
    <source>
        <dbReference type="SAM" id="MobiDB-lite"/>
    </source>
</evidence>
<accession>A0AAV6UAT1</accession>
<dbReference type="InterPro" id="IPR013087">
    <property type="entry name" value="Znf_C2H2_type"/>
</dbReference>
<feature type="compositionally biased region" description="Acidic residues" evidence="8">
    <location>
        <begin position="249"/>
        <end position="260"/>
    </location>
</feature>